<evidence type="ECO:0000259" key="5">
    <source>
        <dbReference type="Pfam" id="PF00389"/>
    </source>
</evidence>
<comment type="similarity">
    <text evidence="1 4">Belongs to the D-isomer specific 2-hydroxyacid dehydrogenase family.</text>
</comment>
<dbReference type="Proteomes" id="UP001279642">
    <property type="component" value="Unassembled WGS sequence"/>
</dbReference>
<name>A0ABU5E6N5_9PROT</name>
<evidence type="ECO:0000256" key="4">
    <source>
        <dbReference type="RuleBase" id="RU003719"/>
    </source>
</evidence>
<dbReference type="SUPFAM" id="SSF51735">
    <property type="entry name" value="NAD(P)-binding Rossmann-fold domains"/>
    <property type="match status" value="1"/>
</dbReference>
<dbReference type="Pfam" id="PF02826">
    <property type="entry name" value="2-Hacid_dh_C"/>
    <property type="match status" value="1"/>
</dbReference>
<keyword evidence="2 4" id="KW-0560">Oxidoreductase</keyword>
<feature type="domain" description="D-isomer specific 2-hydroxyacid dehydrogenase NAD-binding" evidence="6">
    <location>
        <begin position="113"/>
        <end position="288"/>
    </location>
</feature>
<evidence type="ECO:0000256" key="2">
    <source>
        <dbReference type="ARBA" id="ARBA00023002"/>
    </source>
</evidence>
<dbReference type="InterPro" id="IPR036291">
    <property type="entry name" value="NAD(P)-bd_dom_sf"/>
</dbReference>
<dbReference type="SUPFAM" id="SSF52283">
    <property type="entry name" value="Formate/glycerate dehydrogenase catalytic domain-like"/>
    <property type="match status" value="1"/>
</dbReference>
<dbReference type="Pfam" id="PF00389">
    <property type="entry name" value="2-Hacid_dh"/>
    <property type="match status" value="1"/>
</dbReference>
<evidence type="ECO:0000313" key="8">
    <source>
        <dbReference type="Proteomes" id="UP001279642"/>
    </source>
</evidence>
<reference evidence="7 8" key="1">
    <citation type="journal article" date="2016" name="Antonie Van Leeuwenhoek">
        <title>Dongia soli sp. nov., isolated from soil from Dokdo, Korea.</title>
        <authorList>
            <person name="Kim D.U."/>
            <person name="Lee H."/>
            <person name="Kim H."/>
            <person name="Kim S.G."/>
            <person name="Ka J.O."/>
        </authorList>
    </citation>
    <scope>NUCLEOTIDE SEQUENCE [LARGE SCALE GENOMIC DNA]</scope>
    <source>
        <strain evidence="7 8">D78</strain>
    </source>
</reference>
<dbReference type="InterPro" id="IPR050418">
    <property type="entry name" value="D-iso_2-hydroxyacid_DH_PdxB"/>
</dbReference>
<sequence length="319" mass="34853">MSTFNIVFPDASIETANFLEDWPRPTGLKLTVDCGPRDSDEALIERCKKADAILWGWAQLNAEVLAACKKLKIASFLGIGIDGYIDMASCRARGIKVCNTPNYGNRTVAEHAIALMFAVSRQIAKFDSAVRANNWSEDPPGLELQGRRLGIVGFGAIGREVAKMALGLGLEVVAWARRPERFGLAFPSVRFVTLADLFSTSEVISLHLQLNDQTRGMINAQLLDLMLPEAILINTARAGLIDMAALERSLTEKRIFGAGLDVFENQGQSIAKSALRKLGNVVMTPHVAYNSTATTRRMVMIGLHNILNYRAGQPTNLVP</sequence>
<proteinExistence type="inferred from homology"/>
<dbReference type="RefSeq" id="WP_320506889.1">
    <property type="nucleotide sequence ID" value="NZ_JAXCLW010000001.1"/>
</dbReference>
<dbReference type="InterPro" id="IPR006139">
    <property type="entry name" value="D-isomer_2_OHA_DH_cat_dom"/>
</dbReference>
<feature type="domain" description="D-isomer specific 2-hydroxyacid dehydrogenase catalytic" evidence="5">
    <location>
        <begin position="31"/>
        <end position="316"/>
    </location>
</feature>
<evidence type="ECO:0000256" key="1">
    <source>
        <dbReference type="ARBA" id="ARBA00005854"/>
    </source>
</evidence>
<gene>
    <name evidence="7" type="ORF">SMD27_03235</name>
</gene>
<evidence type="ECO:0000313" key="7">
    <source>
        <dbReference type="EMBL" id="MDY0881843.1"/>
    </source>
</evidence>
<evidence type="ECO:0000256" key="3">
    <source>
        <dbReference type="ARBA" id="ARBA00023027"/>
    </source>
</evidence>
<dbReference type="EMBL" id="JAXCLW010000001">
    <property type="protein sequence ID" value="MDY0881843.1"/>
    <property type="molecule type" value="Genomic_DNA"/>
</dbReference>
<keyword evidence="8" id="KW-1185">Reference proteome</keyword>
<dbReference type="PANTHER" id="PTHR43761">
    <property type="entry name" value="D-ISOMER SPECIFIC 2-HYDROXYACID DEHYDROGENASE FAMILY PROTEIN (AFU_ORTHOLOGUE AFUA_1G13630)"/>
    <property type="match status" value="1"/>
</dbReference>
<evidence type="ECO:0000259" key="6">
    <source>
        <dbReference type="Pfam" id="PF02826"/>
    </source>
</evidence>
<organism evidence="7 8">
    <name type="scientific">Dongia soli</name>
    <dbReference type="NCBI Taxonomy" id="600628"/>
    <lineage>
        <taxon>Bacteria</taxon>
        <taxon>Pseudomonadati</taxon>
        <taxon>Pseudomonadota</taxon>
        <taxon>Alphaproteobacteria</taxon>
        <taxon>Rhodospirillales</taxon>
        <taxon>Dongiaceae</taxon>
        <taxon>Dongia</taxon>
    </lineage>
</organism>
<keyword evidence="3" id="KW-0520">NAD</keyword>
<accession>A0ABU5E6N5</accession>
<dbReference type="Gene3D" id="3.40.50.720">
    <property type="entry name" value="NAD(P)-binding Rossmann-like Domain"/>
    <property type="match status" value="2"/>
</dbReference>
<dbReference type="InterPro" id="IPR006140">
    <property type="entry name" value="D-isomer_DH_NAD-bd"/>
</dbReference>
<protein>
    <submittedName>
        <fullName evidence="7">NAD(P)-dependent oxidoreductase</fullName>
    </submittedName>
</protein>
<dbReference type="PANTHER" id="PTHR43761:SF1">
    <property type="entry name" value="D-ISOMER SPECIFIC 2-HYDROXYACID DEHYDROGENASE CATALYTIC DOMAIN-CONTAINING PROTEIN-RELATED"/>
    <property type="match status" value="1"/>
</dbReference>
<comment type="caution">
    <text evidence="7">The sequence shown here is derived from an EMBL/GenBank/DDBJ whole genome shotgun (WGS) entry which is preliminary data.</text>
</comment>